<sequence>MQYGAILFVSQIEQTIFEAKVDKLKSLKLAHKLSNDYCELLADVNNVRSNLGLLSLEDGRCPEALALVQPLTATPLQLSASGGPGCPPISECLESLPVSSAINQDHVAVWLSTFRRDDLSWAKQFATEIGDLNSIPLNLFKQNWRHGADNKQVASVSLFDSPIP</sequence>
<reference evidence="3" key="1">
    <citation type="submission" date="2017-02" db="UniProtKB">
        <authorList>
            <consortium name="WormBaseParasite"/>
        </authorList>
    </citation>
    <scope>IDENTIFICATION</scope>
</reference>
<evidence type="ECO:0000313" key="2">
    <source>
        <dbReference type="Proteomes" id="UP000274429"/>
    </source>
</evidence>
<reference evidence="1 2" key="2">
    <citation type="submission" date="2018-11" db="EMBL/GenBank/DDBJ databases">
        <authorList>
            <consortium name="Pathogen Informatics"/>
        </authorList>
    </citation>
    <scope>NUCLEOTIDE SEQUENCE [LARGE SCALE GENOMIC DNA]</scope>
</reference>
<organism evidence="3">
    <name type="scientific">Hydatigena taeniaeformis</name>
    <name type="common">Feline tapeworm</name>
    <name type="synonym">Taenia taeniaeformis</name>
    <dbReference type="NCBI Taxonomy" id="6205"/>
    <lineage>
        <taxon>Eukaryota</taxon>
        <taxon>Metazoa</taxon>
        <taxon>Spiralia</taxon>
        <taxon>Lophotrochozoa</taxon>
        <taxon>Platyhelminthes</taxon>
        <taxon>Cestoda</taxon>
        <taxon>Eucestoda</taxon>
        <taxon>Cyclophyllidea</taxon>
        <taxon>Taeniidae</taxon>
        <taxon>Hydatigera</taxon>
    </lineage>
</organism>
<protein>
    <submittedName>
        <fullName evidence="1 3">Uncharacterized protein</fullName>
    </submittedName>
</protein>
<keyword evidence="2" id="KW-1185">Reference proteome</keyword>
<name>A0A0R3XBZ2_HYDTA</name>
<dbReference type="OrthoDB" id="20865at2759"/>
<gene>
    <name evidence="1" type="ORF">TTAC_LOCUS11052</name>
</gene>
<dbReference type="AlphaFoldDB" id="A0A0R3XBZ2"/>
<dbReference type="EMBL" id="UYWX01022819">
    <property type="protein sequence ID" value="VDM36032.1"/>
    <property type="molecule type" value="Genomic_DNA"/>
</dbReference>
<dbReference type="WBParaSite" id="TTAC_0001106901-mRNA-1">
    <property type="protein sequence ID" value="TTAC_0001106901-mRNA-1"/>
    <property type="gene ID" value="TTAC_0001106901"/>
</dbReference>
<proteinExistence type="predicted"/>
<evidence type="ECO:0000313" key="1">
    <source>
        <dbReference type="EMBL" id="VDM36032.1"/>
    </source>
</evidence>
<evidence type="ECO:0000313" key="3">
    <source>
        <dbReference type="WBParaSite" id="TTAC_0001106901-mRNA-1"/>
    </source>
</evidence>
<accession>A0A0R3XBZ2</accession>
<dbReference type="Proteomes" id="UP000274429">
    <property type="component" value="Unassembled WGS sequence"/>
</dbReference>